<gene>
    <name evidence="2" type="ORF">B9Z19DRAFT_1130199</name>
</gene>
<evidence type="ECO:0000313" key="2">
    <source>
        <dbReference type="EMBL" id="PUU76148.1"/>
    </source>
</evidence>
<sequence>MPDNSNEYKSRRYVPITSSSSSSSSANGKTIPQNPTSSLKLSTALLNPNPATSRPPAVTCPVPSCSLTFKGERPNGHLTRHLKRPGIHRRTGDEKVEWLRLHKIEHDRLVATGTTPAQSRREANRVRAQKTSRAAVFASRARNMGITEETSVAQKVMIWEGMHVAEQSGDSIGVSAPYRAPFPIFSMVQSSRRARGVLERALERSRQPSLLGAAGPTT</sequence>
<dbReference type="OrthoDB" id="5475159at2759"/>
<accession>A0A2T6ZKY2</accession>
<protein>
    <submittedName>
        <fullName evidence="2">Uncharacterized protein</fullName>
    </submittedName>
</protein>
<evidence type="ECO:0000256" key="1">
    <source>
        <dbReference type="SAM" id="MobiDB-lite"/>
    </source>
</evidence>
<dbReference type="EMBL" id="NESQ01000200">
    <property type="protein sequence ID" value="PUU76148.1"/>
    <property type="molecule type" value="Genomic_DNA"/>
</dbReference>
<feature type="region of interest" description="Disordered" evidence="1">
    <location>
        <begin position="1"/>
        <end position="57"/>
    </location>
</feature>
<evidence type="ECO:0000313" key="3">
    <source>
        <dbReference type="Proteomes" id="UP000244722"/>
    </source>
</evidence>
<dbReference type="Proteomes" id="UP000244722">
    <property type="component" value="Unassembled WGS sequence"/>
</dbReference>
<proteinExistence type="predicted"/>
<organism evidence="2 3">
    <name type="scientific">Tuber borchii</name>
    <name type="common">White truffle</name>
    <dbReference type="NCBI Taxonomy" id="42251"/>
    <lineage>
        <taxon>Eukaryota</taxon>
        <taxon>Fungi</taxon>
        <taxon>Dikarya</taxon>
        <taxon>Ascomycota</taxon>
        <taxon>Pezizomycotina</taxon>
        <taxon>Pezizomycetes</taxon>
        <taxon>Pezizales</taxon>
        <taxon>Tuberaceae</taxon>
        <taxon>Tuber</taxon>
    </lineage>
</organism>
<comment type="caution">
    <text evidence="2">The sequence shown here is derived from an EMBL/GenBank/DDBJ whole genome shotgun (WGS) entry which is preliminary data.</text>
</comment>
<dbReference type="AlphaFoldDB" id="A0A2T6ZKY2"/>
<feature type="compositionally biased region" description="Polar residues" evidence="1">
    <location>
        <begin position="26"/>
        <end position="52"/>
    </location>
</feature>
<feature type="compositionally biased region" description="Basic and acidic residues" evidence="1">
    <location>
        <begin position="1"/>
        <end position="10"/>
    </location>
</feature>
<keyword evidence="3" id="KW-1185">Reference proteome</keyword>
<name>A0A2T6ZKY2_TUBBO</name>
<reference evidence="2 3" key="1">
    <citation type="submission" date="2017-04" db="EMBL/GenBank/DDBJ databases">
        <title>Draft genome sequence of Tuber borchii Vittad., a whitish edible truffle.</title>
        <authorList>
            <consortium name="DOE Joint Genome Institute"/>
            <person name="Murat C."/>
            <person name="Kuo A."/>
            <person name="Barry K.W."/>
            <person name="Clum A."/>
            <person name="Dockter R.B."/>
            <person name="Fauchery L."/>
            <person name="Iotti M."/>
            <person name="Kohler A."/>
            <person name="Labutti K."/>
            <person name="Lindquist E.A."/>
            <person name="Lipzen A."/>
            <person name="Ohm R.A."/>
            <person name="Wang M."/>
            <person name="Grigoriev I.V."/>
            <person name="Zambonelli A."/>
            <person name="Martin F.M."/>
        </authorList>
    </citation>
    <scope>NUCLEOTIDE SEQUENCE [LARGE SCALE GENOMIC DNA]</scope>
    <source>
        <strain evidence="2 3">Tbo3840</strain>
    </source>
</reference>